<evidence type="ECO:0000256" key="1">
    <source>
        <dbReference type="SAM" id="MobiDB-lite"/>
    </source>
</evidence>
<feature type="region of interest" description="Disordered" evidence="1">
    <location>
        <begin position="1"/>
        <end position="20"/>
    </location>
</feature>
<feature type="compositionally biased region" description="Basic residues" evidence="1">
    <location>
        <begin position="1"/>
        <end position="10"/>
    </location>
</feature>
<dbReference type="AlphaFoldDB" id="A0A1G4IKA4"/>
<protein>
    <submittedName>
        <fullName evidence="2">Nucleoporin</fullName>
    </submittedName>
</protein>
<evidence type="ECO:0000313" key="2">
    <source>
        <dbReference type="EMBL" id="SCU72992.1"/>
    </source>
</evidence>
<dbReference type="VEuPathDB" id="TriTrypDB:TEOVI_000457600"/>
<accession>A0A1G4IKA4</accession>
<gene>
    <name evidence="2" type="ORF">TEOVI_000457600</name>
</gene>
<dbReference type="GeneID" id="92378516"/>
<dbReference type="Proteomes" id="UP000195570">
    <property type="component" value="Unassembled WGS sequence"/>
</dbReference>
<dbReference type="EMBL" id="CZPT02001954">
    <property type="protein sequence ID" value="SCU72992.1"/>
    <property type="molecule type" value="Genomic_DNA"/>
</dbReference>
<proteinExistence type="predicted"/>
<comment type="caution">
    <text evidence="2">The sequence shown here is derived from an EMBL/GenBank/DDBJ whole genome shotgun (WGS) entry which is preliminary data.</text>
</comment>
<feature type="compositionally biased region" description="Low complexity" evidence="1">
    <location>
        <begin position="11"/>
        <end position="20"/>
    </location>
</feature>
<evidence type="ECO:0000313" key="3">
    <source>
        <dbReference type="Proteomes" id="UP000195570"/>
    </source>
</evidence>
<keyword evidence="3" id="KW-1185">Reference proteome</keyword>
<sequence>MVNRKAKKSSPARSSTAAGAAAAAARVAKAETQRAQLLEWLDANDPLYDRSGAPPLTISEVLSTKLAHKTFTKADVGERPYDWSKLRAVLEARTASSPRWFMQIREEDLLVEGGLDGVTVDCVVIAEASQPTLAPAHYIVKQHLPFSDLEDNAPERILPIEGQNMYWKRVVRDDGANINAFLLQKRDPASSAQFGFSGATASSGESSKAPVATGGFDFGFGNAQASSNGNSGANVTGSGGVTIAFGFGTAVPTANSSSSTTVAPASGFNFGFGAAPVVDSNNAVSGNGSNSSNNVFGFGSAVNNNKNASNSTGSGHSQQGRDFEQVVSPLKANEVLFALWSTKRLMEMSKSLKSGSRVVREGFKPNPGASPIKLVIQNDLKDDIAQTVRQLVLNRLFAKRSSKVKAVDHWIDACPVYEDHLAAAMQKFRENYVKEVAESSDEFHDLYKEYHEPMEAELRRIVEGRKAVITRELEQAGEIMQLIKDKKIAEKQTFRLLKYYAANDVMKFRPFGKVSGISEMGESADVCEPPAPVIVNPFMTMQSKP</sequence>
<organism evidence="2 3">
    <name type="scientific">Trypanosoma equiperdum</name>
    <dbReference type="NCBI Taxonomy" id="5694"/>
    <lineage>
        <taxon>Eukaryota</taxon>
        <taxon>Discoba</taxon>
        <taxon>Euglenozoa</taxon>
        <taxon>Kinetoplastea</taxon>
        <taxon>Metakinetoplastina</taxon>
        <taxon>Trypanosomatida</taxon>
        <taxon>Trypanosomatidae</taxon>
        <taxon>Trypanosoma</taxon>
    </lineage>
</organism>
<name>A0A1G4IKA4_TRYEQ</name>
<reference evidence="2" key="1">
    <citation type="submission" date="2016-09" db="EMBL/GenBank/DDBJ databases">
        <authorList>
            <person name="Hebert L."/>
            <person name="Moumen B."/>
        </authorList>
    </citation>
    <scope>NUCLEOTIDE SEQUENCE [LARGE SCALE GENOMIC DNA]</scope>
    <source>
        <strain evidence="2">OVI</strain>
    </source>
</reference>
<dbReference type="RefSeq" id="XP_067083432.1">
    <property type="nucleotide sequence ID" value="XM_067227331.1"/>
</dbReference>